<dbReference type="Proteomes" id="UP000069705">
    <property type="component" value="Unassembled WGS sequence"/>
</dbReference>
<organism evidence="2 3">
    <name type="scientific">Mycolicibacterium fortuitum subsp. acetamidolyticum</name>
    <dbReference type="NCBI Taxonomy" id="144550"/>
    <lineage>
        <taxon>Bacteria</taxon>
        <taxon>Bacillati</taxon>
        <taxon>Actinomycetota</taxon>
        <taxon>Actinomycetes</taxon>
        <taxon>Mycobacteriales</taxon>
        <taxon>Mycobacteriaceae</taxon>
        <taxon>Mycolicibacterium</taxon>
    </lineage>
</organism>
<sequence length="115" mass="13156">MPERIQRKRTAGWQMPEGAIYVGRPTKWGNPWTLHVHTDRCGPELLMCPVHIADDRADATRKYRHDVLYPLIGQPRVPTPDEIRDELAGHDLACWCPLDQPCHADVLLEIANGER</sequence>
<accession>A0A124E4L7</accession>
<evidence type="ECO:0000313" key="2">
    <source>
        <dbReference type="EMBL" id="GAT03501.1"/>
    </source>
</evidence>
<dbReference type="Pfam" id="PF14216">
    <property type="entry name" value="DUF4326"/>
    <property type="match status" value="1"/>
</dbReference>
<dbReference type="AlphaFoldDB" id="A0A124E4L7"/>
<reference evidence="3" key="2">
    <citation type="submission" date="2016-02" db="EMBL/GenBank/DDBJ databases">
        <title>Draft genome sequence of five rapidly growing Mycobacterium species.</title>
        <authorList>
            <person name="Katahira K."/>
            <person name="Gotou Y."/>
            <person name="Iida K."/>
            <person name="Ogura Y."/>
            <person name="Hayashi T."/>
        </authorList>
    </citation>
    <scope>NUCLEOTIDE SEQUENCE [LARGE SCALE GENOMIC DNA]</scope>
    <source>
        <strain evidence="3">JCM6368</strain>
    </source>
</reference>
<dbReference type="InterPro" id="IPR025475">
    <property type="entry name" value="DUF4326"/>
</dbReference>
<reference evidence="2 3" key="1">
    <citation type="journal article" date="2016" name="Genome Announc.">
        <title>Draft Genome Sequences of Five Rapidly Growing Mycobacterium Species, M. thermoresistibile, M. fortuitum subsp. acetamidolyticum, M. canariasense, M. brisbanense, and M. novocastrense.</title>
        <authorList>
            <person name="Katahira K."/>
            <person name="Ogura Y."/>
            <person name="Gotoh Y."/>
            <person name="Hayashi T."/>
        </authorList>
    </citation>
    <scope>NUCLEOTIDE SEQUENCE [LARGE SCALE GENOMIC DNA]</scope>
    <source>
        <strain evidence="2 3">JCM6368</strain>
    </source>
</reference>
<proteinExistence type="predicted"/>
<name>A0A124E4L7_MYCFO</name>
<dbReference type="RefSeq" id="WP_061264181.1">
    <property type="nucleotide sequence ID" value="NZ_BCSZ01000033.1"/>
</dbReference>
<feature type="domain" description="DUF4326" evidence="1">
    <location>
        <begin position="8"/>
        <end position="109"/>
    </location>
</feature>
<evidence type="ECO:0000313" key="3">
    <source>
        <dbReference type="Proteomes" id="UP000069705"/>
    </source>
</evidence>
<comment type="caution">
    <text evidence="2">The sequence shown here is derived from an EMBL/GenBank/DDBJ whole genome shotgun (WGS) entry which is preliminary data.</text>
</comment>
<protein>
    <recommendedName>
        <fullName evidence="1">DUF4326 domain-containing protein</fullName>
    </recommendedName>
</protein>
<evidence type="ECO:0000259" key="1">
    <source>
        <dbReference type="Pfam" id="PF14216"/>
    </source>
</evidence>
<gene>
    <name evidence="2" type="ORF">RMCFA_3613</name>
</gene>
<dbReference type="EMBL" id="BCSZ01000033">
    <property type="protein sequence ID" value="GAT03501.1"/>
    <property type="molecule type" value="Genomic_DNA"/>
</dbReference>